<dbReference type="PATRIC" id="fig|456.5.peg.1674"/>
<keyword evidence="4" id="KW-1185">Reference proteome</keyword>
<feature type="transmembrane region" description="Helical" evidence="1">
    <location>
        <begin position="155"/>
        <end position="176"/>
    </location>
</feature>
<accession>A0A0W0VBI1</accession>
<evidence type="ECO:0000259" key="2">
    <source>
        <dbReference type="PROSITE" id="PS50181"/>
    </source>
</evidence>
<dbReference type="EMBL" id="LNYJ01000011">
    <property type="protein sequence ID" value="KTD17261.1"/>
    <property type="molecule type" value="Genomic_DNA"/>
</dbReference>
<dbReference type="Proteomes" id="UP000055035">
    <property type="component" value="Unassembled WGS sequence"/>
</dbReference>
<dbReference type="PROSITE" id="PS50181">
    <property type="entry name" value="FBOX"/>
    <property type="match status" value="1"/>
</dbReference>
<dbReference type="RefSeq" id="WP_058471035.1">
    <property type="nucleotide sequence ID" value="NZ_CAAAIC010000003.1"/>
</dbReference>
<keyword evidence="1" id="KW-0472">Membrane</keyword>
<gene>
    <name evidence="3" type="ORF">Ljor_1567</name>
</gene>
<name>A0A0W0VBI1_9GAMM</name>
<reference evidence="3 4" key="1">
    <citation type="submission" date="2015-11" db="EMBL/GenBank/DDBJ databases">
        <title>Genomic analysis of 38 Legionella species identifies large and diverse effector repertoires.</title>
        <authorList>
            <person name="Burstein D."/>
            <person name="Amaro F."/>
            <person name="Zusman T."/>
            <person name="Lifshitz Z."/>
            <person name="Cohen O."/>
            <person name="Gilbert J.A."/>
            <person name="Pupko T."/>
            <person name="Shuman H.A."/>
            <person name="Segal G."/>
        </authorList>
    </citation>
    <scope>NUCLEOTIDE SEQUENCE [LARGE SCALE GENOMIC DNA]</scope>
    <source>
        <strain evidence="3 4">BL-540</strain>
    </source>
</reference>
<feature type="domain" description="F-box" evidence="2">
    <location>
        <begin position="27"/>
        <end position="80"/>
    </location>
</feature>
<sequence>MLFFPRASAAVSRYRATKNYKTNQQCQNDLLGLPDEMIIHVLSFLNDSERAKADSLCKRIRRLNHDKALSTIPQKAYKKPELIRNRDRDIYWTGYLTERYIDFLLSFMENGLGGHLSERFNSKFFCILFLFLLPLLISYILLIYIPILIILHAVYIPLLCLSVSMDTVSYAFALGLDLTDWLAEFIIDAVNHYQFGEMSDFALEENKLQSQSFRKFRQQERAAFPTIGEDSFHIHPLWHPLHP</sequence>
<proteinExistence type="predicted"/>
<keyword evidence="1" id="KW-0812">Transmembrane</keyword>
<feature type="transmembrane region" description="Helical" evidence="1">
    <location>
        <begin position="124"/>
        <end position="149"/>
    </location>
</feature>
<protein>
    <recommendedName>
        <fullName evidence="2">F-box domain-containing protein</fullName>
    </recommendedName>
</protein>
<evidence type="ECO:0000256" key="1">
    <source>
        <dbReference type="SAM" id="Phobius"/>
    </source>
</evidence>
<dbReference type="Gene3D" id="1.20.1280.50">
    <property type="match status" value="1"/>
</dbReference>
<dbReference type="AlphaFoldDB" id="A0A0W0VBI1"/>
<evidence type="ECO:0000313" key="4">
    <source>
        <dbReference type="Proteomes" id="UP000055035"/>
    </source>
</evidence>
<keyword evidence="1" id="KW-1133">Transmembrane helix</keyword>
<comment type="caution">
    <text evidence="3">The sequence shown here is derived from an EMBL/GenBank/DDBJ whole genome shotgun (WGS) entry which is preliminary data.</text>
</comment>
<dbReference type="InterPro" id="IPR001810">
    <property type="entry name" value="F-box_dom"/>
</dbReference>
<dbReference type="SUPFAM" id="SSF81383">
    <property type="entry name" value="F-box domain"/>
    <property type="match status" value="1"/>
</dbReference>
<dbReference type="InterPro" id="IPR036047">
    <property type="entry name" value="F-box-like_dom_sf"/>
</dbReference>
<evidence type="ECO:0000313" key="3">
    <source>
        <dbReference type="EMBL" id="KTD17261.1"/>
    </source>
</evidence>
<organism evidence="3 4">
    <name type="scientific">Legionella jordanis</name>
    <dbReference type="NCBI Taxonomy" id="456"/>
    <lineage>
        <taxon>Bacteria</taxon>
        <taxon>Pseudomonadati</taxon>
        <taxon>Pseudomonadota</taxon>
        <taxon>Gammaproteobacteria</taxon>
        <taxon>Legionellales</taxon>
        <taxon>Legionellaceae</taxon>
        <taxon>Legionella</taxon>
    </lineage>
</organism>